<name>A0A059GBN0_9PROT</name>
<dbReference type="eggNOG" id="COG2813">
    <property type="taxonomic scope" value="Bacteria"/>
</dbReference>
<keyword evidence="3" id="KW-1185">Reference proteome</keyword>
<comment type="caution">
    <text evidence="2">The sequence shown here is derived from an EMBL/GenBank/DDBJ whole genome shotgun (WGS) entry which is preliminary data.</text>
</comment>
<dbReference type="EMBL" id="ARYL01000003">
    <property type="protein sequence ID" value="KDA03960.1"/>
    <property type="molecule type" value="Genomic_DNA"/>
</dbReference>
<dbReference type="RefSeq" id="WP_035535929.1">
    <property type="nucleotide sequence ID" value="NZ_ARYL01000003.1"/>
</dbReference>
<evidence type="ECO:0000313" key="2">
    <source>
        <dbReference type="EMBL" id="KDA03960.1"/>
    </source>
</evidence>
<evidence type="ECO:0008006" key="4">
    <source>
        <dbReference type="Google" id="ProtNLM"/>
    </source>
</evidence>
<dbReference type="Proteomes" id="UP000024942">
    <property type="component" value="Unassembled WGS sequence"/>
</dbReference>
<dbReference type="PATRIC" id="fig|1280953.3.peg.760"/>
<feature type="compositionally biased region" description="Basic and acidic residues" evidence="1">
    <location>
        <begin position="12"/>
        <end position="22"/>
    </location>
</feature>
<sequence>MSETPPKPVALEAREAGEDGRRFSPSVARNREPIRGVFAKHVAREGRVLEVASGTGEHGAFLTDELTGLEWTYSDVDADSRGSQAAWVAAATHDRLHGPLVLDASLADWGEAEAERPWDVVVSINMVHIAPMSAVEGLFAGAGRLLKPSGKLFLYGPFGRDGIMAPSNARFSEDLKRRDLEWGVRDLDMELLPLASLADLILQDIVEMPANNLAVVFERT</sequence>
<dbReference type="AlphaFoldDB" id="A0A059GBN0"/>
<organism evidence="2 3">
    <name type="scientific">Hyphomonas oceanitis SCH89</name>
    <dbReference type="NCBI Taxonomy" id="1280953"/>
    <lineage>
        <taxon>Bacteria</taxon>
        <taxon>Pseudomonadati</taxon>
        <taxon>Pseudomonadota</taxon>
        <taxon>Alphaproteobacteria</taxon>
        <taxon>Hyphomonadales</taxon>
        <taxon>Hyphomonadaceae</taxon>
        <taxon>Hyphomonas</taxon>
    </lineage>
</organism>
<reference evidence="2 3" key="1">
    <citation type="journal article" date="2014" name="Antonie Van Leeuwenhoek">
        <title>Hyphomonas beringensis sp. nov. and Hyphomonas chukchiensis sp. nov., isolated from surface seawater of the Bering Sea and Chukchi Sea.</title>
        <authorList>
            <person name="Li C."/>
            <person name="Lai Q."/>
            <person name="Li G."/>
            <person name="Dong C."/>
            <person name="Wang J."/>
            <person name="Liao Y."/>
            <person name="Shao Z."/>
        </authorList>
    </citation>
    <scope>NUCLEOTIDE SEQUENCE [LARGE SCALE GENOMIC DNA]</scope>
    <source>
        <strain evidence="2 3">SCH89</strain>
    </source>
</reference>
<dbReference type="Gene3D" id="3.40.50.150">
    <property type="entry name" value="Vaccinia Virus protein VP39"/>
    <property type="match status" value="1"/>
</dbReference>
<dbReference type="SUPFAM" id="SSF53335">
    <property type="entry name" value="S-adenosyl-L-methionine-dependent methyltransferases"/>
    <property type="match status" value="1"/>
</dbReference>
<protein>
    <recommendedName>
        <fullName evidence="4">SAM-dependent methyltransferase</fullName>
    </recommendedName>
</protein>
<dbReference type="InterPro" id="IPR029063">
    <property type="entry name" value="SAM-dependent_MTases_sf"/>
</dbReference>
<evidence type="ECO:0000256" key="1">
    <source>
        <dbReference type="SAM" id="MobiDB-lite"/>
    </source>
</evidence>
<dbReference type="OrthoDB" id="5525831at2"/>
<proteinExistence type="predicted"/>
<evidence type="ECO:0000313" key="3">
    <source>
        <dbReference type="Proteomes" id="UP000024942"/>
    </source>
</evidence>
<dbReference type="Pfam" id="PF06080">
    <property type="entry name" value="DUF938"/>
    <property type="match status" value="1"/>
</dbReference>
<dbReference type="STRING" id="1280953.HOC_03753"/>
<gene>
    <name evidence="2" type="ORF">HOC_03753</name>
</gene>
<dbReference type="PANTHER" id="PTHR20974:SF0">
    <property type="entry name" value="UPF0585 PROTEIN CG18661"/>
    <property type="match status" value="1"/>
</dbReference>
<dbReference type="PANTHER" id="PTHR20974">
    <property type="entry name" value="UPF0585 PROTEIN CG18661"/>
    <property type="match status" value="1"/>
</dbReference>
<feature type="region of interest" description="Disordered" evidence="1">
    <location>
        <begin position="1"/>
        <end position="26"/>
    </location>
</feature>
<dbReference type="InterPro" id="IPR010342">
    <property type="entry name" value="DUF938"/>
</dbReference>
<accession>A0A059GBN0</accession>